<evidence type="ECO:0000313" key="5">
    <source>
        <dbReference type="Proteomes" id="UP000324738"/>
    </source>
</evidence>
<comment type="subcellular location">
    <subcellularLocation>
        <location evidence="1">Cytoplasm</location>
    </subcellularLocation>
</comment>
<dbReference type="InterPro" id="IPR051541">
    <property type="entry name" value="PTS_SugarTrans_NitroReg"/>
</dbReference>
<dbReference type="RefSeq" id="WP_149301490.1">
    <property type="nucleotide sequence ID" value="NZ_VTWH01000005.1"/>
</dbReference>
<dbReference type="Pfam" id="PF00359">
    <property type="entry name" value="PTS_EIIA_2"/>
    <property type="match status" value="1"/>
</dbReference>
<reference evidence="4 5" key="1">
    <citation type="submission" date="2019-08" db="EMBL/GenBank/DDBJ databases">
        <title>Aureimonas fodiniaquatilis sp. nov., isolated from a coal mine wastewater.</title>
        <authorList>
            <person name="Kim W."/>
        </authorList>
    </citation>
    <scope>NUCLEOTIDE SEQUENCE [LARGE SCALE GENOMIC DNA]</scope>
    <source>
        <strain evidence="4 5">CAU 1482</strain>
    </source>
</reference>
<dbReference type="GO" id="GO:0005737">
    <property type="term" value="C:cytoplasm"/>
    <property type="evidence" value="ECO:0007669"/>
    <property type="project" value="UniProtKB-SubCell"/>
</dbReference>
<evidence type="ECO:0000256" key="1">
    <source>
        <dbReference type="ARBA" id="ARBA00004496"/>
    </source>
</evidence>
<evidence type="ECO:0000259" key="3">
    <source>
        <dbReference type="PROSITE" id="PS51094"/>
    </source>
</evidence>
<dbReference type="EMBL" id="VTWH01000005">
    <property type="protein sequence ID" value="KAA0968541.1"/>
    <property type="molecule type" value="Genomic_DNA"/>
</dbReference>
<dbReference type="SUPFAM" id="SSF55804">
    <property type="entry name" value="Phoshotransferase/anion transport protein"/>
    <property type="match status" value="1"/>
</dbReference>
<dbReference type="PANTHER" id="PTHR47738:SF1">
    <property type="entry name" value="NITROGEN REGULATORY PROTEIN"/>
    <property type="match status" value="1"/>
</dbReference>
<proteinExistence type="predicted"/>
<dbReference type="Gene3D" id="3.40.930.10">
    <property type="entry name" value="Mannitol-specific EII, Chain A"/>
    <property type="match status" value="1"/>
</dbReference>
<accession>A0A5B0DS09</accession>
<dbReference type="GO" id="GO:0008982">
    <property type="term" value="F:protein-N(PI)-phosphohistidine-sugar phosphotransferase activity"/>
    <property type="evidence" value="ECO:0007669"/>
    <property type="project" value="InterPro"/>
</dbReference>
<comment type="caution">
    <text evidence="4">The sequence shown here is derived from an EMBL/GenBank/DDBJ whole genome shotgun (WGS) entry which is preliminary data.</text>
</comment>
<dbReference type="InterPro" id="IPR002178">
    <property type="entry name" value="PTS_EIIA_type-2_dom"/>
</dbReference>
<dbReference type="PROSITE" id="PS00372">
    <property type="entry name" value="PTS_EIIA_TYPE_2_HIS"/>
    <property type="match status" value="1"/>
</dbReference>
<dbReference type="NCBIfam" id="TIGR01419">
    <property type="entry name" value="nitro_reg_IIA"/>
    <property type="match status" value="1"/>
</dbReference>
<dbReference type="OrthoDB" id="95460at2"/>
<dbReference type="PROSITE" id="PS51094">
    <property type="entry name" value="PTS_EIIA_TYPE_2"/>
    <property type="match status" value="1"/>
</dbReference>
<dbReference type="FunFam" id="3.40.930.10:FF:000009">
    <property type="entry name" value="PTS system, fructose specific IIABC component"/>
    <property type="match status" value="1"/>
</dbReference>
<protein>
    <submittedName>
        <fullName evidence="4">PTS IIA-like nitrogen regulatory protein PtsN</fullName>
    </submittedName>
</protein>
<keyword evidence="5" id="KW-1185">Reference proteome</keyword>
<name>A0A5B0DS09_9HYPH</name>
<dbReference type="Proteomes" id="UP000324738">
    <property type="component" value="Unassembled WGS sequence"/>
</dbReference>
<dbReference type="AlphaFoldDB" id="A0A5B0DS09"/>
<keyword evidence="2" id="KW-0808">Transferase</keyword>
<dbReference type="PANTHER" id="PTHR47738">
    <property type="entry name" value="PTS SYSTEM FRUCTOSE-LIKE EIIA COMPONENT-RELATED"/>
    <property type="match status" value="1"/>
</dbReference>
<dbReference type="InterPro" id="IPR006320">
    <property type="entry name" value="PTS_Nitro_regul"/>
</dbReference>
<dbReference type="GO" id="GO:0030295">
    <property type="term" value="F:protein kinase activator activity"/>
    <property type="evidence" value="ECO:0007669"/>
    <property type="project" value="TreeGrafter"/>
</dbReference>
<sequence length="147" mass="15948">MPIDIISPQAVISSLRGQSKKQILQELAERAAQLANLPEREVFDAIIRREKLGSTGVGNGVAIPHGKLKELNRILGVFGRASRPVDFEALDDEPVDLVFLLLAPEDSGADHLKSLSRVARLLRNPDAVKALRSAPDAAALYDIISHN</sequence>
<evidence type="ECO:0000313" key="4">
    <source>
        <dbReference type="EMBL" id="KAA0968541.1"/>
    </source>
</evidence>
<gene>
    <name evidence="4" type="primary">ptsN</name>
    <name evidence="4" type="ORF">FPY71_16790</name>
</gene>
<dbReference type="GO" id="GO:0009401">
    <property type="term" value="P:phosphoenolpyruvate-dependent sugar phosphotransferase system"/>
    <property type="evidence" value="ECO:0007669"/>
    <property type="project" value="InterPro"/>
</dbReference>
<dbReference type="CDD" id="cd00211">
    <property type="entry name" value="PTS_IIA_fru"/>
    <property type="match status" value="1"/>
</dbReference>
<evidence type="ECO:0000256" key="2">
    <source>
        <dbReference type="ARBA" id="ARBA00022679"/>
    </source>
</evidence>
<feature type="domain" description="PTS EIIA type-2" evidence="3">
    <location>
        <begin position="4"/>
        <end position="147"/>
    </location>
</feature>
<dbReference type="InterPro" id="IPR016152">
    <property type="entry name" value="PTrfase/Anion_transptr"/>
</dbReference>
<organism evidence="4 5">
    <name type="scientific">Aureimonas fodinaquatilis</name>
    <dbReference type="NCBI Taxonomy" id="2565783"/>
    <lineage>
        <taxon>Bacteria</taxon>
        <taxon>Pseudomonadati</taxon>
        <taxon>Pseudomonadota</taxon>
        <taxon>Alphaproteobacteria</taxon>
        <taxon>Hyphomicrobiales</taxon>
        <taxon>Aurantimonadaceae</taxon>
        <taxon>Aureimonas</taxon>
    </lineage>
</organism>